<comment type="caution">
    <text evidence="2">The sequence shown here is derived from an EMBL/GenBank/DDBJ whole genome shotgun (WGS) entry which is preliminary data.</text>
</comment>
<proteinExistence type="predicted"/>
<dbReference type="AlphaFoldDB" id="A0A4Z0D4M2"/>
<reference evidence="2 3" key="1">
    <citation type="submission" date="2019-03" db="EMBL/GenBank/DDBJ databases">
        <title>Draft genome sequence data and analysis of a Fermenting Bacterium, Soehngenia longevitae strain 1933PT, isolated from petroleum reservoir in Azerbaijan.</title>
        <authorList>
            <person name="Grouzdev D.S."/>
            <person name="Bidzhieva S.K."/>
            <person name="Sokolova D.S."/>
            <person name="Tourova T.P."/>
            <person name="Poltaraus A.B."/>
            <person name="Nazina T.N."/>
        </authorList>
    </citation>
    <scope>NUCLEOTIDE SEQUENCE [LARGE SCALE GENOMIC DNA]</scope>
    <source>
        <strain evidence="2 3">1933P</strain>
    </source>
</reference>
<name>A0A4Z0D4M2_9FIRM</name>
<dbReference type="RefSeq" id="WP_135271708.1">
    <property type="nucleotide sequence ID" value="NZ_SRIB01000017.1"/>
</dbReference>
<evidence type="ECO:0000313" key="3">
    <source>
        <dbReference type="Proteomes" id="UP000298381"/>
    </source>
</evidence>
<accession>A0A4Z0D4M2</accession>
<organism evidence="2 3">
    <name type="scientific">Soehngenia longivitae</name>
    <dbReference type="NCBI Taxonomy" id="2562294"/>
    <lineage>
        <taxon>Bacteria</taxon>
        <taxon>Bacillati</taxon>
        <taxon>Bacillota</taxon>
        <taxon>Tissierellia</taxon>
        <taxon>Tissierellales</taxon>
        <taxon>Tissierellaceae</taxon>
        <taxon>Soehngenia</taxon>
    </lineage>
</organism>
<evidence type="ECO:0000313" key="2">
    <source>
        <dbReference type="EMBL" id="TFZ39183.1"/>
    </source>
</evidence>
<protein>
    <submittedName>
        <fullName evidence="2">Uncharacterized protein</fullName>
    </submittedName>
</protein>
<evidence type="ECO:0000256" key="1">
    <source>
        <dbReference type="SAM" id="Coils"/>
    </source>
</evidence>
<sequence>MRTYKANGGSIKEYYRKLRTERKKEEKRLKQDEKIINSIKRTYNNIDPDIMIDMPYISTTEGRWLKDMLKSSSF</sequence>
<gene>
    <name evidence="2" type="ORF">E4100_08945</name>
</gene>
<dbReference type="Proteomes" id="UP000298381">
    <property type="component" value="Unassembled WGS sequence"/>
</dbReference>
<feature type="coiled-coil region" evidence="1">
    <location>
        <begin position="15"/>
        <end position="42"/>
    </location>
</feature>
<dbReference type="EMBL" id="SRIB01000017">
    <property type="protein sequence ID" value="TFZ39183.1"/>
    <property type="molecule type" value="Genomic_DNA"/>
</dbReference>
<keyword evidence="1" id="KW-0175">Coiled coil</keyword>
<keyword evidence="3" id="KW-1185">Reference proteome</keyword>